<dbReference type="AlphaFoldDB" id="A0A9P8EL31"/>
<feature type="compositionally biased region" description="Low complexity" evidence="1">
    <location>
        <begin position="107"/>
        <end position="128"/>
    </location>
</feature>
<reference evidence="2" key="1">
    <citation type="journal article" date="2021" name="J Fungi (Basel)">
        <title>Virulence traits and population genomics of the black yeast Aureobasidium melanogenum.</title>
        <authorList>
            <person name="Cernosa A."/>
            <person name="Sun X."/>
            <person name="Gostincar C."/>
            <person name="Fang C."/>
            <person name="Gunde-Cimerman N."/>
            <person name="Song Z."/>
        </authorList>
    </citation>
    <scope>NUCLEOTIDE SEQUENCE</scope>
    <source>
        <strain evidence="2">EXF-9911</strain>
    </source>
</reference>
<feature type="compositionally biased region" description="Pro residues" evidence="1">
    <location>
        <begin position="56"/>
        <end position="68"/>
    </location>
</feature>
<evidence type="ECO:0000256" key="1">
    <source>
        <dbReference type="SAM" id="MobiDB-lite"/>
    </source>
</evidence>
<protein>
    <submittedName>
        <fullName evidence="2">Uncharacterized protein</fullName>
    </submittedName>
</protein>
<dbReference type="OrthoDB" id="3917629at2759"/>
<feature type="region of interest" description="Disordered" evidence="1">
    <location>
        <begin position="19"/>
        <end position="211"/>
    </location>
</feature>
<name>A0A9P8EL31_AURME</name>
<evidence type="ECO:0000313" key="2">
    <source>
        <dbReference type="EMBL" id="KAG9691617.1"/>
    </source>
</evidence>
<feature type="non-terminal residue" evidence="2">
    <location>
        <position position="211"/>
    </location>
</feature>
<gene>
    <name evidence="2" type="ORF">KCU76_g7317</name>
</gene>
<dbReference type="Proteomes" id="UP000779574">
    <property type="component" value="Unassembled WGS sequence"/>
</dbReference>
<organism evidence="2 3">
    <name type="scientific">Aureobasidium melanogenum</name>
    <name type="common">Aureobasidium pullulans var. melanogenum</name>
    <dbReference type="NCBI Taxonomy" id="46634"/>
    <lineage>
        <taxon>Eukaryota</taxon>
        <taxon>Fungi</taxon>
        <taxon>Dikarya</taxon>
        <taxon>Ascomycota</taxon>
        <taxon>Pezizomycotina</taxon>
        <taxon>Dothideomycetes</taxon>
        <taxon>Dothideomycetidae</taxon>
        <taxon>Dothideales</taxon>
        <taxon>Saccotheciaceae</taxon>
        <taxon>Aureobasidium</taxon>
    </lineage>
</organism>
<dbReference type="EMBL" id="JAHFXF010000261">
    <property type="protein sequence ID" value="KAG9691617.1"/>
    <property type="molecule type" value="Genomic_DNA"/>
</dbReference>
<reference evidence="2" key="2">
    <citation type="submission" date="2021-08" db="EMBL/GenBank/DDBJ databases">
        <authorList>
            <person name="Gostincar C."/>
            <person name="Sun X."/>
            <person name="Song Z."/>
            <person name="Gunde-Cimerman N."/>
        </authorList>
    </citation>
    <scope>NUCLEOTIDE SEQUENCE</scope>
    <source>
        <strain evidence="2">EXF-9911</strain>
    </source>
</reference>
<evidence type="ECO:0000313" key="3">
    <source>
        <dbReference type="Proteomes" id="UP000779574"/>
    </source>
</evidence>
<feature type="compositionally biased region" description="Basic and acidic residues" evidence="1">
    <location>
        <begin position="69"/>
        <end position="78"/>
    </location>
</feature>
<accession>A0A9P8EL31</accession>
<sequence length="211" mass="24064">MCLVSVKEDHDDYAVPARVVRRERRHSPPRTTRVSRTYYEEAPRPQERTYIIQQPAQPPPVIEYAPPPSEHHDHHISHYDAPPPPPSVHASERHSHAGPQYVEVTPSSGSSSSSSSSDGGRSKTTSRSKATGSRSEYHLREKEYVRERRSPHHHGQKEEYDTYRYVQPPRGSGHRSSGNLGPRGSQIDDPRASRSSYNIVIESGREREYRR</sequence>
<feature type="compositionally biased region" description="Basic and acidic residues" evidence="1">
    <location>
        <begin position="38"/>
        <end position="47"/>
    </location>
</feature>
<feature type="compositionally biased region" description="Basic residues" evidence="1">
    <location>
        <begin position="19"/>
        <end position="28"/>
    </location>
</feature>
<proteinExistence type="predicted"/>
<comment type="caution">
    <text evidence="2">The sequence shown here is derived from an EMBL/GenBank/DDBJ whole genome shotgun (WGS) entry which is preliminary data.</text>
</comment>
<feature type="compositionally biased region" description="Basic and acidic residues" evidence="1">
    <location>
        <begin position="135"/>
        <end position="148"/>
    </location>
</feature>